<dbReference type="FunFam" id="4.10.260.10:FF:000001">
    <property type="entry name" value="Guanine nucleotide-binding protein subunit gamma"/>
    <property type="match status" value="1"/>
</dbReference>
<dbReference type="GeneID" id="108425933"/>
<reference evidence="13" key="2">
    <citation type="submission" date="2025-08" db="UniProtKB">
        <authorList>
            <consortium name="Ensembl"/>
        </authorList>
    </citation>
    <scope>IDENTIFICATION</scope>
</reference>
<evidence type="ECO:0000256" key="4">
    <source>
        <dbReference type="ARBA" id="ARBA00022481"/>
    </source>
</evidence>
<dbReference type="InterPro" id="IPR036284">
    <property type="entry name" value="GGL_sf"/>
</dbReference>
<dbReference type="CDD" id="cd00068">
    <property type="entry name" value="GGL"/>
    <property type="match status" value="1"/>
</dbReference>
<keyword evidence="8" id="KW-0636">Prenylation</keyword>
<evidence type="ECO:0000313" key="14">
    <source>
        <dbReference type="Proteomes" id="UP001501920"/>
    </source>
</evidence>
<dbReference type="Gene3D" id="4.10.260.10">
    <property type="entry name" value="Transducin (heterotrimeric G protein), gamma chain"/>
    <property type="match status" value="1"/>
</dbReference>
<evidence type="ECO:0000256" key="6">
    <source>
        <dbReference type="ARBA" id="ARBA00023224"/>
    </source>
</evidence>
<dbReference type="PROSITE" id="PS50058">
    <property type="entry name" value="G_PROTEIN_GAMMA"/>
    <property type="match status" value="1"/>
</dbReference>
<comment type="subunit">
    <text evidence="9">G proteins are composed of 3 units; alpha, beta and gamma.</text>
</comment>
<evidence type="ECO:0000256" key="10">
    <source>
        <dbReference type="SAM" id="Coils"/>
    </source>
</evidence>
<dbReference type="RefSeq" id="XP_017550506.1">
    <property type="nucleotide sequence ID" value="XM_017695017.1"/>
</dbReference>
<proteinExistence type="inferred from homology"/>
<reference evidence="13 14" key="1">
    <citation type="submission" date="2020-10" db="EMBL/GenBank/DDBJ databases">
        <title>Pygocentrus nattereri (red-bellied piranha) genome, fPygNat1, primary haplotype.</title>
        <authorList>
            <person name="Myers G."/>
            <person name="Meyer A."/>
            <person name="Karagic N."/>
            <person name="Pippel M."/>
            <person name="Winkler S."/>
            <person name="Tracey A."/>
            <person name="Wood J."/>
            <person name="Formenti G."/>
            <person name="Howe K."/>
            <person name="Fedrigo O."/>
            <person name="Jarvis E.D."/>
        </authorList>
    </citation>
    <scope>NUCLEOTIDE SEQUENCE [LARGE SCALE GENOMIC DNA]</scope>
</reference>
<dbReference type="Proteomes" id="UP001501920">
    <property type="component" value="Chromosome 13"/>
</dbReference>
<dbReference type="InterPro" id="IPR001770">
    <property type="entry name" value="G-protein_gamma"/>
</dbReference>
<dbReference type="Ensembl" id="ENSPNAT00000063644.1">
    <property type="protein sequence ID" value="ENSPNAP00000073814.1"/>
    <property type="gene ID" value="ENSPNAG00000036874.1"/>
</dbReference>
<dbReference type="PRINTS" id="PR00321">
    <property type="entry name" value="GPROTEING"/>
</dbReference>
<evidence type="ECO:0000256" key="1">
    <source>
        <dbReference type="ARBA" id="ARBA00004342"/>
    </source>
</evidence>
<dbReference type="CTD" id="797361"/>
<dbReference type="SMART" id="SM01224">
    <property type="entry name" value="G_gamma"/>
    <property type="match status" value="1"/>
</dbReference>
<reference evidence="13" key="3">
    <citation type="submission" date="2025-09" db="UniProtKB">
        <authorList>
            <consortium name="Ensembl"/>
        </authorList>
    </citation>
    <scope>IDENTIFICATION</scope>
</reference>
<keyword evidence="3 9" id="KW-1003">Cell membrane</keyword>
<feature type="domain" description="G protein gamma" evidence="12">
    <location>
        <begin position="1"/>
        <end position="69"/>
    </location>
</feature>
<evidence type="ECO:0000256" key="11">
    <source>
        <dbReference type="SAM" id="MobiDB-lite"/>
    </source>
</evidence>
<keyword evidence="4" id="KW-0488">Methylation</keyword>
<feature type="coiled-coil region" evidence="10">
    <location>
        <begin position="1"/>
        <end position="28"/>
    </location>
</feature>
<dbReference type="GO" id="GO:0007186">
    <property type="term" value="P:G protein-coupled receptor signaling pathway"/>
    <property type="evidence" value="ECO:0007669"/>
    <property type="project" value="InterPro"/>
</dbReference>
<evidence type="ECO:0000256" key="2">
    <source>
        <dbReference type="ARBA" id="ARBA00007431"/>
    </source>
</evidence>
<sequence>MARDMSDKDILKMELDQLKKEVSTSRTAVSATAPELIAYAEAQSAEDPLIKGVPEDKNPFKEKGGCIIT</sequence>
<organism evidence="13 14">
    <name type="scientific">Pygocentrus nattereri</name>
    <name type="common">Red-bellied piranha</name>
    <dbReference type="NCBI Taxonomy" id="42514"/>
    <lineage>
        <taxon>Eukaryota</taxon>
        <taxon>Metazoa</taxon>
        <taxon>Chordata</taxon>
        <taxon>Craniata</taxon>
        <taxon>Vertebrata</taxon>
        <taxon>Euteleostomi</taxon>
        <taxon>Actinopterygii</taxon>
        <taxon>Neopterygii</taxon>
        <taxon>Teleostei</taxon>
        <taxon>Ostariophysi</taxon>
        <taxon>Characiformes</taxon>
        <taxon>Characoidei</taxon>
        <taxon>Pygocentrus</taxon>
    </lineage>
</organism>
<comment type="subcellular location">
    <subcellularLocation>
        <location evidence="1 9">Cell membrane</location>
        <topology evidence="1 9">Lipid-anchor</topology>
        <orientation evidence="1 9">Cytoplasmic side</orientation>
    </subcellularLocation>
</comment>
<keyword evidence="14" id="KW-1185">Reference proteome</keyword>
<protein>
    <recommendedName>
        <fullName evidence="9">Guanine nucleotide-binding protein subunit gamma</fullName>
    </recommendedName>
</protein>
<keyword evidence="7 9" id="KW-0449">Lipoprotein</keyword>
<evidence type="ECO:0000256" key="8">
    <source>
        <dbReference type="ARBA" id="ARBA00023289"/>
    </source>
</evidence>
<feature type="compositionally biased region" description="Basic and acidic residues" evidence="11">
    <location>
        <begin position="53"/>
        <end position="69"/>
    </location>
</feature>
<dbReference type="GeneTree" id="ENSGT01100000263525"/>
<dbReference type="InterPro" id="IPR015898">
    <property type="entry name" value="G-protein_gamma-like_dom"/>
</dbReference>
<evidence type="ECO:0000256" key="9">
    <source>
        <dbReference type="RuleBase" id="RU004973"/>
    </source>
</evidence>
<keyword evidence="5 9" id="KW-0472">Membrane</keyword>
<evidence type="ECO:0000256" key="3">
    <source>
        <dbReference type="ARBA" id="ARBA00022475"/>
    </source>
</evidence>
<keyword evidence="10" id="KW-0175">Coiled coil</keyword>
<feature type="region of interest" description="Disordered" evidence="11">
    <location>
        <begin position="50"/>
        <end position="69"/>
    </location>
</feature>
<evidence type="ECO:0000259" key="12">
    <source>
        <dbReference type="PROSITE" id="PS50058"/>
    </source>
</evidence>
<dbReference type="GO" id="GO:0031681">
    <property type="term" value="F:G-protein beta-subunit binding"/>
    <property type="evidence" value="ECO:0007669"/>
    <property type="project" value="InterPro"/>
</dbReference>
<comment type="function">
    <text evidence="9">Guanine nucleotide-binding proteins (G proteins) are involved as a modulator or transducer in various transmembrane signaling systems. The beta and gamma chains are required for the GTPase activity, for replacement of GDP by GTP, and for G protein-effector interaction.</text>
</comment>
<dbReference type="GO" id="GO:0005834">
    <property type="term" value="C:heterotrimeric G-protein complex"/>
    <property type="evidence" value="ECO:0007669"/>
    <property type="project" value="InterPro"/>
</dbReference>
<evidence type="ECO:0000313" key="13">
    <source>
        <dbReference type="Ensembl" id="ENSPNAP00000073814.1"/>
    </source>
</evidence>
<dbReference type="PANTHER" id="PTHR13809">
    <property type="entry name" value="GUANINE NUCLEOTIDE-BINDING PROTEIN GAMMA SUBUNIT"/>
    <property type="match status" value="1"/>
</dbReference>
<accession>A0AAR2LGH1</accession>
<dbReference type="Pfam" id="PF00631">
    <property type="entry name" value="G-gamma"/>
    <property type="match status" value="1"/>
</dbReference>
<keyword evidence="6 9" id="KW-0807">Transducer</keyword>
<comment type="similarity">
    <text evidence="2 9">Belongs to the G protein gamma family.</text>
</comment>
<evidence type="ECO:0000256" key="5">
    <source>
        <dbReference type="ARBA" id="ARBA00023136"/>
    </source>
</evidence>
<dbReference type="SUPFAM" id="SSF48670">
    <property type="entry name" value="Transducin (heterotrimeric G protein), gamma chain"/>
    <property type="match status" value="1"/>
</dbReference>
<dbReference type="SMART" id="SM00224">
    <property type="entry name" value="GGL"/>
    <property type="match status" value="1"/>
</dbReference>
<evidence type="ECO:0000256" key="7">
    <source>
        <dbReference type="ARBA" id="ARBA00023288"/>
    </source>
</evidence>
<dbReference type="AlphaFoldDB" id="A0AAR2LGH1"/>
<name>A0AAR2LGH1_PYGNA</name>